<organism evidence="4 5">
    <name type="scientific">Butyrivibrio proteoclasticus</name>
    <dbReference type="NCBI Taxonomy" id="43305"/>
    <lineage>
        <taxon>Bacteria</taxon>
        <taxon>Bacillati</taxon>
        <taxon>Bacillota</taxon>
        <taxon>Clostridia</taxon>
        <taxon>Lachnospirales</taxon>
        <taxon>Lachnospiraceae</taxon>
        <taxon>Butyrivibrio</taxon>
    </lineage>
</organism>
<dbReference type="InterPro" id="IPR029063">
    <property type="entry name" value="SAM-dependent_MTases_sf"/>
</dbReference>
<evidence type="ECO:0000313" key="4">
    <source>
        <dbReference type="EMBL" id="SFQ11793.1"/>
    </source>
</evidence>
<dbReference type="SUPFAM" id="SSF53448">
    <property type="entry name" value="Nucleotide-diphospho-sugar transferases"/>
    <property type="match status" value="1"/>
</dbReference>
<dbReference type="Pfam" id="PF00535">
    <property type="entry name" value="Glycos_transf_2"/>
    <property type="match status" value="1"/>
</dbReference>
<name>A0A1I5VWK4_9FIRM</name>
<keyword evidence="1" id="KW-0328">Glycosyltransferase</keyword>
<feature type="domain" description="Glycosyltransferase 2-like" evidence="3">
    <location>
        <begin position="9"/>
        <end position="178"/>
    </location>
</feature>
<dbReference type="GO" id="GO:0016757">
    <property type="term" value="F:glycosyltransferase activity"/>
    <property type="evidence" value="ECO:0007669"/>
    <property type="project" value="UniProtKB-KW"/>
</dbReference>
<dbReference type="Proteomes" id="UP000182624">
    <property type="component" value="Unassembled WGS sequence"/>
</dbReference>
<dbReference type="InterPro" id="IPR001173">
    <property type="entry name" value="Glyco_trans_2-like"/>
</dbReference>
<evidence type="ECO:0000256" key="1">
    <source>
        <dbReference type="ARBA" id="ARBA00022676"/>
    </source>
</evidence>
<evidence type="ECO:0000256" key="2">
    <source>
        <dbReference type="ARBA" id="ARBA00022679"/>
    </source>
</evidence>
<protein>
    <submittedName>
        <fullName evidence="4">Glycosyl transferase family 2</fullName>
    </submittedName>
</protein>
<evidence type="ECO:0000259" key="3">
    <source>
        <dbReference type="Pfam" id="PF00535"/>
    </source>
</evidence>
<dbReference type="RefSeq" id="WP_074889337.1">
    <property type="nucleotide sequence ID" value="NZ_FOXO01000019.1"/>
</dbReference>
<dbReference type="PANTHER" id="PTHR22916:SF51">
    <property type="entry name" value="GLYCOSYLTRANSFERASE EPSH-RELATED"/>
    <property type="match status" value="1"/>
</dbReference>
<reference evidence="5" key="1">
    <citation type="submission" date="2016-10" db="EMBL/GenBank/DDBJ databases">
        <authorList>
            <person name="Varghese N."/>
            <person name="Submissions S."/>
        </authorList>
    </citation>
    <scope>NUCLEOTIDE SEQUENCE [LARGE SCALE GENOMIC DNA]</scope>
    <source>
        <strain evidence="5">P18</strain>
    </source>
</reference>
<keyword evidence="2 4" id="KW-0808">Transferase</keyword>
<dbReference type="Gene3D" id="3.40.50.720">
    <property type="entry name" value="NAD(P)-binding Rossmann-like Domain"/>
    <property type="match status" value="1"/>
</dbReference>
<accession>A0A1I5VWK4</accession>
<dbReference type="EMBL" id="FOXO01000019">
    <property type="protein sequence ID" value="SFQ11793.1"/>
    <property type="molecule type" value="Genomic_DNA"/>
</dbReference>
<dbReference type="PANTHER" id="PTHR22916">
    <property type="entry name" value="GLYCOSYLTRANSFERASE"/>
    <property type="match status" value="1"/>
</dbReference>
<evidence type="ECO:0000313" key="5">
    <source>
        <dbReference type="Proteomes" id="UP000182624"/>
    </source>
</evidence>
<dbReference type="CDD" id="cd00761">
    <property type="entry name" value="Glyco_tranf_GTA_type"/>
    <property type="match status" value="1"/>
</dbReference>
<dbReference type="Gene3D" id="3.90.550.10">
    <property type="entry name" value="Spore Coat Polysaccharide Biosynthesis Protein SpsA, Chain A"/>
    <property type="match status" value="1"/>
</dbReference>
<gene>
    <name evidence="4" type="ORF">SAMN04487928_11956</name>
</gene>
<dbReference type="OrthoDB" id="3189257at2"/>
<dbReference type="AlphaFoldDB" id="A0A1I5VWK4"/>
<dbReference type="SUPFAM" id="SSF53335">
    <property type="entry name" value="S-adenosyl-L-methionine-dependent methyltransferases"/>
    <property type="match status" value="1"/>
</dbReference>
<sequence>MTDDYPMVSVLVPAFNTGEYLEKCINSILLQSYKNIEIIIVDDGSTDETWNICNNLQALHHNVFAYRQDNKGALEARNYALKKASGEYIVWVDSDDYIEDDYIEALVQTMICDQSDIVCCQLTYSIGDDDRKISGTIPPGIYNTEQIKNGVLFSGVFFEHGILPHGVTKLYKRSLLEKFTFSVDPDIRIGEDAAVIYPYILNCNKVSIIDTYGYHYIQRQTSAMKAVGNNNVEGVKKLTSYLRKWFSEDKTIQNQIDLYSNYLMMLKNIAYFDKANLLGLYGGIKKNSKLIIYGAGGFGQNIYNYCIGHRVDVVAWIDKNSLYYKQQGLNVISLEECKRLNIDYDYLVVAVLNEKISDAIIVDLIQEKMDRKKIIYISPQYISLEKGNL</sequence>
<keyword evidence="5" id="KW-1185">Reference proteome</keyword>
<proteinExistence type="predicted"/>
<dbReference type="InterPro" id="IPR029044">
    <property type="entry name" value="Nucleotide-diphossugar_trans"/>
</dbReference>